<sequence length="159" mass="17234">METVCLPRSSAPSPELYGVPELRSEELSWRHVRLFTSQNCVAGAQWAIDGQRGDVQSDIHEGGGACGRNEGSLIASDGERGTCDGDKSLTGGLGVVGMRVKDAGFGERGGGFMDVFRILTFPKSYIVLEARRSLPFPNALVWALSAVEGFRVQRVRRAY</sequence>
<accession>A0A4Q9MCM0</accession>
<proteinExistence type="predicted"/>
<dbReference type="Proteomes" id="UP000292957">
    <property type="component" value="Unassembled WGS sequence"/>
</dbReference>
<gene>
    <name evidence="1" type="ORF">BD311DRAFT_42214</name>
</gene>
<name>A0A4Q9MCM0_9APHY</name>
<protein>
    <submittedName>
        <fullName evidence="1">Uncharacterized protein</fullName>
    </submittedName>
</protein>
<organism evidence="1">
    <name type="scientific">Dichomitus squalens</name>
    <dbReference type="NCBI Taxonomy" id="114155"/>
    <lineage>
        <taxon>Eukaryota</taxon>
        <taxon>Fungi</taxon>
        <taxon>Dikarya</taxon>
        <taxon>Basidiomycota</taxon>
        <taxon>Agaricomycotina</taxon>
        <taxon>Agaricomycetes</taxon>
        <taxon>Polyporales</taxon>
        <taxon>Polyporaceae</taxon>
        <taxon>Dichomitus</taxon>
    </lineage>
</organism>
<reference evidence="1" key="1">
    <citation type="submission" date="2019-01" db="EMBL/GenBank/DDBJ databases">
        <title>Draft genome sequences of three monokaryotic isolates of the white-rot basidiomycete fungus Dichomitus squalens.</title>
        <authorList>
            <consortium name="DOE Joint Genome Institute"/>
            <person name="Lopez S.C."/>
            <person name="Andreopoulos B."/>
            <person name="Pangilinan J."/>
            <person name="Lipzen A."/>
            <person name="Riley R."/>
            <person name="Ahrendt S."/>
            <person name="Ng V."/>
            <person name="Barry K."/>
            <person name="Daum C."/>
            <person name="Grigoriev I.V."/>
            <person name="Hilden K.S."/>
            <person name="Makela M.R."/>
            <person name="de Vries R.P."/>
        </authorList>
    </citation>
    <scope>NUCLEOTIDE SEQUENCE [LARGE SCALE GENOMIC DNA]</scope>
    <source>
        <strain evidence="1">OM18370.1</strain>
    </source>
</reference>
<dbReference type="EMBL" id="ML143488">
    <property type="protein sequence ID" value="TBU24088.1"/>
    <property type="molecule type" value="Genomic_DNA"/>
</dbReference>
<evidence type="ECO:0000313" key="1">
    <source>
        <dbReference type="EMBL" id="TBU24088.1"/>
    </source>
</evidence>
<dbReference type="AlphaFoldDB" id="A0A4Q9MCM0"/>